<dbReference type="RefSeq" id="WP_191736896.1">
    <property type="nucleotide sequence ID" value="NZ_JACYFS010000003.1"/>
</dbReference>
<keyword evidence="2" id="KW-1185">Reference proteome</keyword>
<dbReference type="Pfam" id="PF07661">
    <property type="entry name" value="MORN_2"/>
    <property type="match status" value="3"/>
</dbReference>
<organism evidence="1 2">
    <name type="scientific">Chryseobacterium caseinilyticum</name>
    <dbReference type="NCBI Taxonomy" id="2771428"/>
    <lineage>
        <taxon>Bacteria</taxon>
        <taxon>Pseudomonadati</taxon>
        <taxon>Bacteroidota</taxon>
        <taxon>Flavobacteriia</taxon>
        <taxon>Flavobacteriales</taxon>
        <taxon>Weeksellaceae</taxon>
        <taxon>Chryseobacterium group</taxon>
        <taxon>Chryseobacterium</taxon>
    </lineage>
</organism>
<dbReference type="EMBL" id="JACYFS010000003">
    <property type="protein sequence ID" value="MBD8082928.1"/>
    <property type="molecule type" value="Genomic_DNA"/>
</dbReference>
<dbReference type="SUPFAM" id="SSF82185">
    <property type="entry name" value="Histone H3 K4-specific methyltransferase SET7/9 N-terminal domain"/>
    <property type="match status" value="2"/>
</dbReference>
<accession>A0ABR8ZC81</accession>
<dbReference type="InterPro" id="IPR011652">
    <property type="entry name" value="MORN_2"/>
</dbReference>
<name>A0ABR8ZC81_9FLAO</name>
<protein>
    <recommendedName>
        <fullName evidence="3">Antitoxin component YwqK of the YwqJK toxin-antitoxin module</fullName>
    </recommendedName>
</protein>
<evidence type="ECO:0008006" key="3">
    <source>
        <dbReference type="Google" id="ProtNLM"/>
    </source>
</evidence>
<proteinExistence type="predicted"/>
<dbReference type="Gene3D" id="2.20.110.10">
    <property type="entry name" value="Histone H3 K4-specific methyltransferase SET7/9 N-terminal domain"/>
    <property type="match status" value="1"/>
</dbReference>
<comment type="caution">
    <text evidence="1">The sequence shown here is derived from an EMBL/GenBank/DDBJ whole genome shotgun (WGS) entry which is preliminary data.</text>
</comment>
<evidence type="ECO:0000313" key="2">
    <source>
        <dbReference type="Proteomes" id="UP000637299"/>
    </source>
</evidence>
<sequence length="834" mass="96535">MTNRLILIISFLISQIYYSQKTELIYYDKDWEITTKANASFYRLMPMKEIGELVLVQDFYINGIPQFEGYALKSDNDSYVGDIIWYDQNGNDENFKQYRNDTKNATLLYYHQNGKLRKKVQYKEGVKDGETIIYGTDGSVLMKGIYVKGRPESGSFEKVKHSDNYDYNTKIEQVDMIQGVGEVISDNVRMVPPPPPPAPPSTDGRQLQMTVPPGEYEDKYIAESKNNRKTVTEKIFWANSKQLAQETVFVIGSYDFKPVSRKNYDKSGKLIQSLNETQFRKYVDGVENGSEYEYYLQNNFATNLKSVSNYIKGEKSGKELVYFPNGTSSLETNYKTRYKEGEETVFNENGSVKSKRVYKENEPFNGNFDVRVGGMLVNQNYTNGVREGEAVVKNEDGKVVGKGIYKNGKSFNGTFIEDNGNRSDTYELINVENFKKTGLQKVFGYRLENLEKTYTIQNEKLNGITTFYDDGKVVGTLEYKNNEPYNGNLVESEKTSVFKNGKITEETYFKDTYNKDNIRKQKLYENGILVKVKDFSFDISENPQELYEGVFKNSKPFSGYFETEDNCEFKQVNYYENGILKFQYSNDYLKNMDNLRHQSYDIKSTYKDGKIYDGVEYVLNEKQFTSKYWKNGVLQAFDWDLFAVHYFNRLHFELKNNTIEISDMQANRKAEIKIDPSKNTFTKQLSIDGKVVDGTRKDYLDSKYKESIIVYREKNGKIVSSTVNPVDESMEPMEGTELFYKVYTLVNESSGLQENFNRLAEKISGNKFIEETDENLIITGIQMDAEGKPKEGILITPTQNNTYTVQFYLNRKLMKTVEKVTVEKMETVIKKIDN</sequence>
<gene>
    <name evidence="1" type="ORF">IC610_10925</name>
</gene>
<dbReference type="Gene3D" id="3.90.930.1">
    <property type="match status" value="1"/>
</dbReference>
<reference evidence="1 2" key="1">
    <citation type="submission" date="2020-09" db="EMBL/GenBank/DDBJ databases">
        <title>Genome seq and assembly of Chryseobacterium sp.</title>
        <authorList>
            <person name="Chhetri G."/>
        </authorList>
    </citation>
    <scope>NUCLEOTIDE SEQUENCE [LARGE SCALE GENOMIC DNA]</scope>
    <source>
        <strain evidence="1 2">GCR10</strain>
    </source>
</reference>
<dbReference type="Proteomes" id="UP000637299">
    <property type="component" value="Unassembled WGS sequence"/>
</dbReference>
<evidence type="ECO:0000313" key="1">
    <source>
        <dbReference type="EMBL" id="MBD8082928.1"/>
    </source>
</evidence>